<evidence type="ECO:0000313" key="2">
    <source>
        <dbReference type="EMBL" id="VDK49238.1"/>
    </source>
</evidence>
<reference evidence="2 3" key="1">
    <citation type="submission" date="2018-11" db="EMBL/GenBank/DDBJ databases">
        <authorList>
            <consortium name="Pathogen Informatics"/>
        </authorList>
    </citation>
    <scope>NUCLEOTIDE SEQUENCE [LARGE SCALE GENOMIC DNA]</scope>
</reference>
<accession>A0A3P6S564</accession>
<evidence type="ECO:0000313" key="3">
    <source>
        <dbReference type="Proteomes" id="UP000271889"/>
    </source>
</evidence>
<gene>
    <name evidence="2" type="ORF">CGOC_LOCUS1480</name>
</gene>
<dbReference type="AlphaFoldDB" id="A0A3P6S564"/>
<feature type="region of interest" description="Disordered" evidence="1">
    <location>
        <begin position="294"/>
        <end position="316"/>
    </location>
</feature>
<organism evidence="2 3">
    <name type="scientific">Cylicostephanus goldi</name>
    <name type="common">Nematode worm</name>
    <dbReference type="NCBI Taxonomy" id="71465"/>
    <lineage>
        <taxon>Eukaryota</taxon>
        <taxon>Metazoa</taxon>
        <taxon>Ecdysozoa</taxon>
        <taxon>Nematoda</taxon>
        <taxon>Chromadorea</taxon>
        <taxon>Rhabditida</taxon>
        <taxon>Rhabditina</taxon>
        <taxon>Rhabditomorpha</taxon>
        <taxon>Strongyloidea</taxon>
        <taxon>Strongylidae</taxon>
        <taxon>Cylicostephanus</taxon>
    </lineage>
</organism>
<dbReference type="EMBL" id="UYRV01002787">
    <property type="protein sequence ID" value="VDK49238.1"/>
    <property type="molecule type" value="Genomic_DNA"/>
</dbReference>
<dbReference type="OrthoDB" id="19311at2759"/>
<feature type="compositionally biased region" description="Polar residues" evidence="1">
    <location>
        <begin position="306"/>
        <end position="316"/>
    </location>
</feature>
<evidence type="ECO:0000256" key="1">
    <source>
        <dbReference type="SAM" id="MobiDB-lite"/>
    </source>
</evidence>
<sequence length="316" mass="35308">MVAQNPPNAHTLKVLALLSTSNAPAEQLLLKQLVPADISLTHALLCVNALCMLVIQRGDSDLLAKKLSGTTLLQIFNILQTHRCGPTLLLVLCSCMESLFKISKNPTTLQAVLRTIPTLRDERLRTEIQWTIASLALAHSLKSDLPQITRTFLIDKQKLLEGALLTMESQFPLPGFNVAKWNSVESPPSKSNEHQVFIQKNTAIIGVNKDPNVEITSRTVVGRHCWILEPHKSDRKECRNVNAWLQKEAQRGRRAARDSVGILGTMDDPFDALPRPNNTMNTKCPPEWIDILESSRRQPQPLKPVTHNTNKPVITR</sequence>
<protein>
    <submittedName>
        <fullName evidence="2">Uncharacterized protein</fullName>
    </submittedName>
</protein>
<proteinExistence type="predicted"/>
<keyword evidence="3" id="KW-1185">Reference proteome</keyword>
<dbReference type="Proteomes" id="UP000271889">
    <property type="component" value="Unassembled WGS sequence"/>
</dbReference>
<name>A0A3P6S564_CYLGO</name>